<comment type="caution">
    <text evidence="1">The sequence shown here is derived from an EMBL/GenBank/DDBJ whole genome shotgun (WGS) entry which is preliminary data.</text>
</comment>
<accession>A0ABR7XAX6</accession>
<name>A0ABR7XAX6_9SPHI</name>
<proteinExistence type="predicted"/>
<reference evidence="1 2" key="1">
    <citation type="submission" date="2020-09" db="EMBL/GenBank/DDBJ databases">
        <title>Novel species of Mucilaginibacter isolated from a glacier on the Tibetan Plateau.</title>
        <authorList>
            <person name="Liu Q."/>
            <person name="Xin Y.-H."/>
        </authorList>
    </citation>
    <scope>NUCLEOTIDE SEQUENCE [LARGE SCALE GENOMIC DNA]</scope>
    <source>
        <strain evidence="1 2">CGMCC 1.13878</strain>
    </source>
</reference>
<dbReference type="EMBL" id="JACWMW010000008">
    <property type="protein sequence ID" value="MBD1387747.1"/>
    <property type="molecule type" value="Genomic_DNA"/>
</dbReference>
<gene>
    <name evidence="1" type="ORF">IDJ75_20865</name>
</gene>
<dbReference type="RefSeq" id="WP_191177590.1">
    <property type="nucleotide sequence ID" value="NZ_JACWMW010000008.1"/>
</dbReference>
<evidence type="ECO:0000313" key="2">
    <source>
        <dbReference type="Proteomes" id="UP000618754"/>
    </source>
</evidence>
<protein>
    <submittedName>
        <fullName evidence="1">Uncharacterized protein</fullName>
    </submittedName>
</protein>
<dbReference type="Proteomes" id="UP000618754">
    <property type="component" value="Unassembled WGS sequence"/>
</dbReference>
<organism evidence="1 2">
    <name type="scientific">Mucilaginibacter rigui</name>
    <dbReference type="NCBI Taxonomy" id="534635"/>
    <lineage>
        <taxon>Bacteria</taxon>
        <taxon>Pseudomonadati</taxon>
        <taxon>Bacteroidota</taxon>
        <taxon>Sphingobacteriia</taxon>
        <taxon>Sphingobacteriales</taxon>
        <taxon>Sphingobacteriaceae</taxon>
        <taxon>Mucilaginibacter</taxon>
    </lineage>
</organism>
<sequence length="91" mass="10099">METIKLNNNLLLTFEPDNKRLRLVITDGFTELACRKETPGNLRRFLAGGQNSLFKGRLQLHKDAGDISVVIKGQVAGLIKTESFATTLNNL</sequence>
<evidence type="ECO:0000313" key="1">
    <source>
        <dbReference type="EMBL" id="MBD1387747.1"/>
    </source>
</evidence>
<keyword evidence="2" id="KW-1185">Reference proteome</keyword>